<reference evidence="1 2" key="1">
    <citation type="journal article" date="2016" name="Appl. Environ. Microbiol.">
        <title>Lack of Overt Genome Reduction in the Bryostatin-Producing Bryozoan Symbiont "Candidatus Endobugula sertula".</title>
        <authorList>
            <person name="Miller I.J."/>
            <person name="Vanee N."/>
            <person name="Fong S.S."/>
            <person name="Lim-Fong G.E."/>
            <person name="Kwan J.C."/>
        </authorList>
    </citation>
    <scope>NUCLEOTIDE SEQUENCE [LARGE SCALE GENOMIC DNA]</scope>
    <source>
        <strain evidence="1">AB1-4</strain>
    </source>
</reference>
<name>A0A1D2QTC3_9GAMM</name>
<dbReference type="Proteomes" id="UP000242502">
    <property type="component" value="Unassembled WGS sequence"/>
</dbReference>
<sequence>MCLILFSFDDTSSIPFIAAANRDEFYQRPTAAVHYWQAHPKILAGRDLVGGGTWMGITVDGRFAAVTNVREPDIVVNNPLSRGALTRGFLTGNQSPSDYLLAVEASKMRYRGFNLLVGELTSDKRELFYLSNRQDGIIQLASGVYGLSNHLLDSNWPKVERGKEYLRHALDNQSDIQQYHYTLRRFLEDSSLADDDTLPQTGVSYEREKALSAAFITLPDYGTRASTILTINHNSICVSEKSYGPSNSSSEEGITMFHIPL</sequence>
<evidence type="ECO:0000313" key="1">
    <source>
        <dbReference type="EMBL" id="ODS24826.1"/>
    </source>
</evidence>
<dbReference type="EMBL" id="MDLC01000004">
    <property type="protein sequence ID" value="ODS24826.1"/>
    <property type="molecule type" value="Genomic_DNA"/>
</dbReference>
<dbReference type="PANTHER" id="PTHR17985:SF8">
    <property type="entry name" value="TRANSPORT AND GOLGI ORGANIZATION PROTEIN 2 HOMOLOG"/>
    <property type="match status" value="1"/>
</dbReference>
<proteinExistence type="predicted"/>
<dbReference type="InterPro" id="IPR008551">
    <property type="entry name" value="TANGO2"/>
</dbReference>
<protein>
    <recommendedName>
        <fullName evidence="3">NRDE family protein</fullName>
    </recommendedName>
</protein>
<dbReference type="Pfam" id="PF05742">
    <property type="entry name" value="TANGO2"/>
    <property type="match status" value="1"/>
</dbReference>
<comment type="caution">
    <text evidence="1">The sequence shown here is derived from an EMBL/GenBank/DDBJ whole genome shotgun (WGS) entry which is preliminary data.</text>
</comment>
<dbReference type="AlphaFoldDB" id="A0A1D2QTC3"/>
<gene>
    <name evidence="1" type="ORF">AB835_01885</name>
</gene>
<organism evidence="1 2">
    <name type="scientific">Candidatus Endobugula sertula</name>
    <name type="common">Bugula neritina bacterial symbiont</name>
    <dbReference type="NCBI Taxonomy" id="62101"/>
    <lineage>
        <taxon>Bacteria</taxon>
        <taxon>Pseudomonadati</taxon>
        <taxon>Pseudomonadota</taxon>
        <taxon>Gammaproteobacteria</taxon>
        <taxon>Cellvibrionales</taxon>
        <taxon>Cellvibrionaceae</taxon>
        <taxon>Candidatus Endobugula</taxon>
    </lineage>
</organism>
<accession>A0A1D2QTC3</accession>
<dbReference type="PANTHER" id="PTHR17985">
    <property type="entry name" value="SER/THR-RICH PROTEIN T10 IN DGCR REGION"/>
    <property type="match status" value="1"/>
</dbReference>
<evidence type="ECO:0008006" key="3">
    <source>
        <dbReference type="Google" id="ProtNLM"/>
    </source>
</evidence>
<dbReference type="STRING" id="62101.AB835_01885"/>
<evidence type="ECO:0000313" key="2">
    <source>
        <dbReference type="Proteomes" id="UP000242502"/>
    </source>
</evidence>